<feature type="non-terminal residue" evidence="1">
    <location>
        <position position="1"/>
    </location>
</feature>
<evidence type="ECO:0000313" key="2">
    <source>
        <dbReference type="Proteomes" id="UP001362999"/>
    </source>
</evidence>
<sequence>QSPSPMAYDTSDTRVFPTPRLLSFHGYDAPPYVDDGFDHRLPPGLRYYGREVVSSGRRYELWSPNSIQTPYYPGIRFNPADTAQTGDEQLRRYDGQLGKFDYSVVPQYYDPRFPWRGFMVPFYRLSQFDAETRPEYSSLTRLWVSEADSGFRGRLKASFVRDLLEVNRATDRKMAGIPQGRRSRAEWWQNRPRNPIASDIEQLNKIRKYSEAIDLGRVIQRGIQEKQAWILMQQAQHESEYEAPEVRQARTTIQPANDDLMGVWIHGA</sequence>
<evidence type="ECO:0000313" key="1">
    <source>
        <dbReference type="EMBL" id="KAK7040523.1"/>
    </source>
</evidence>
<reference evidence="1 2" key="1">
    <citation type="journal article" date="2024" name="J Genomics">
        <title>Draft genome sequencing and assembly of Favolaschia claudopus CIRM-BRFM 2984 isolated from oak limbs.</title>
        <authorList>
            <person name="Navarro D."/>
            <person name="Drula E."/>
            <person name="Chaduli D."/>
            <person name="Cazenave R."/>
            <person name="Ahrendt S."/>
            <person name="Wang J."/>
            <person name="Lipzen A."/>
            <person name="Daum C."/>
            <person name="Barry K."/>
            <person name="Grigoriev I.V."/>
            <person name="Favel A."/>
            <person name="Rosso M.N."/>
            <person name="Martin F."/>
        </authorList>
    </citation>
    <scope>NUCLEOTIDE SEQUENCE [LARGE SCALE GENOMIC DNA]</scope>
    <source>
        <strain evidence="1 2">CIRM-BRFM 2984</strain>
    </source>
</reference>
<dbReference type="EMBL" id="JAWWNJ010000015">
    <property type="protein sequence ID" value="KAK7040523.1"/>
    <property type="molecule type" value="Genomic_DNA"/>
</dbReference>
<dbReference type="AlphaFoldDB" id="A0AAW0CNB0"/>
<keyword evidence="2" id="KW-1185">Reference proteome</keyword>
<name>A0AAW0CNB0_9AGAR</name>
<feature type="non-terminal residue" evidence="1">
    <location>
        <position position="268"/>
    </location>
</feature>
<comment type="caution">
    <text evidence="1">The sequence shown here is derived from an EMBL/GenBank/DDBJ whole genome shotgun (WGS) entry which is preliminary data.</text>
</comment>
<dbReference type="Proteomes" id="UP001362999">
    <property type="component" value="Unassembled WGS sequence"/>
</dbReference>
<organism evidence="1 2">
    <name type="scientific">Favolaschia claudopus</name>
    <dbReference type="NCBI Taxonomy" id="2862362"/>
    <lineage>
        <taxon>Eukaryota</taxon>
        <taxon>Fungi</taxon>
        <taxon>Dikarya</taxon>
        <taxon>Basidiomycota</taxon>
        <taxon>Agaricomycotina</taxon>
        <taxon>Agaricomycetes</taxon>
        <taxon>Agaricomycetidae</taxon>
        <taxon>Agaricales</taxon>
        <taxon>Marasmiineae</taxon>
        <taxon>Mycenaceae</taxon>
        <taxon>Favolaschia</taxon>
    </lineage>
</organism>
<accession>A0AAW0CNB0</accession>
<gene>
    <name evidence="1" type="ORF">R3P38DRAFT_2439237</name>
</gene>
<protein>
    <submittedName>
        <fullName evidence="1">Uncharacterized protein</fullName>
    </submittedName>
</protein>
<proteinExistence type="predicted"/>